<accession>A0A8J6KFW8</accession>
<dbReference type="PANTHER" id="PTHR36878:SF1">
    <property type="entry name" value="SMALL INTEGRAL MEMBRANE PROTEIN 30"/>
    <property type="match status" value="1"/>
</dbReference>
<sequence>MAFSGPAWKLLSVFISLISLLPGVKAMDEGDAIALLLGAIIVGIGFCACLGYYARKREGQY</sequence>
<feature type="signal peptide" evidence="2">
    <location>
        <begin position="1"/>
        <end position="26"/>
    </location>
</feature>
<gene>
    <name evidence="3" type="ORF">GDO78_005854</name>
</gene>
<dbReference type="Pfam" id="PF15873">
    <property type="entry name" value="DUF4730"/>
    <property type="match status" value="1"/>
</dbReference>
<feature type="chain" id="PRO_5036272001" description="Small integral membrane protein 30" evidence="2">
    <location>
        <begin position="27"/>
        <end position="61"/>
    </location>
</feature>
<protein>
    <recommendedName>
        <fullName evidence="5">Small integral membrane protein 30</fullName>
    </recommendedName>
</protein>
<dbReference type="EMBL" id="WNTK01000002">
    <property type="protein sequence ID" value="KAG9490191.1"/>
    <property type="molecule type" value="Genomic_DNA"/>
</dbReference>
<dbReference type="InterPro" id="IPR031742">
    <property type="entry name" value="DUF4730"/>
</dbReference>
<feature type="transmembrane region" description="Helical" evidence="1">
    <location>
        <begin position="36"/>
        <end position="54"/>
    </location>
</feature>
<evidence type="ECO:0008006" key="5">
    <source>
        <dbReference type="Google" id="ProtNLM"/>
    </source>
</evidence>
<dbReference type="PANTHER" id="PTHR36878">
    <property type="entry name" value="SMALL INTEGRAL MEMBRANE PROTEIN 30"/>
    <property type="match status" value="1"/>
</dbReference>
<evidence type="ECO:0000256" key="1">
    <source>
        <dbReference type="SAM" id="Phobius"/>
    </source>
</evidence>
<dbReference type="AlphaFoldDB" id="A0A8J6KFW8"/>
<comment type="caution">
    <text evidence="3">The sequence shown here is derived from an EMBL/GenBank/DDBJ whole genome shotgun (WGS) entry which is preliminary data.</text>
</comment>
<evidence type="ECO:0000313" key="4">
    <source>
        <dbReference type="Proteomes" id="UP000770717"/>
    </source>
</evidence>
<organism evidence="3 4">
    <name type="scientific">Eleutherodactylus coqui</name>
    <name type="common">Puerto Rican coqui</name>
    <dbReference type="NCBI Taxonomy" id="57060"/>
    <lineage>
        <taxon>Eukaryota</taxon>
        <taxon>Metazoa</taxon>
        <taxon>Chordata</taxon>
        <taxon>Craniata</taxon>
        <taxon>Vertebrata</taxon>
        <taxon>Euteleostomi</taxon>
        <taxon>Amphibia</taxon>
        <taxon>Batrachia</taxon>
        <taxon>Anura</taxon>
        <taxon>Neobatrachia</taxon>
        <taxon>Hyloidea</taxon>
        <taxon>Eleutherodactylidae</taxon>
        <taxon>Eleutherodactylinae</taxon>
        <taxon>Eleutherodactylus</taxon>
        <taxon>Eleutherodactylus</taxon>
    </lineage>
</organism>
<evidence type="ECO:0000256" key="2">
    <source>
        <dbReference type="SAM" id="SignalP"/>
    </source>
</evidence>
<reference evidence="3" key="1">
    <citation type="thesis" date="2020" institute="ProQuest LLC" country="789 East Eisenhower Parkway, Ann Arbor, MI, USA">
        <title>Comparative Genomics and Chromosome Evolution.</title>
        <authorList>
            <person name="Mudd A.B."/>
        </authorList>
    </citation>
    <scope>NUCLEOTIDE SEQUENCE</scope>
    <source>
        <strain evidence="3">HN-11 Male</strain>
        <tissue evidence="3">Kidney and liver</tissue>
    </source>
</reference>
<proteinExistence type="predicted"/>
<keyword evidence="1" id="KW-0812">Transmembrane</keyword>
<evidence type="ECO:0000313" key="3">
    <source>
        <dbReference type="EMBL" id="KAG9490190.1"/>
    </source>
</evidence>
<keyword evidence="1" id="KW-1133">Transmembrane helix</keyword>
<keyword evidence="1" id="KW-0472">Membrane</keyword>
<dbReference type="EMBL" id="WNTK01000002">
    <property type="protein sequence ID" value="KAG9490190.1"/>
    <property type="molecule type" value="Genomic_DNA"/>
</dbReference>
<name>A0A8J6KFW8_ELECQ</name>
<keyword evidence="2" id="KW-0732">Signal</keyword>
<keyword evidence="4" id="KW-1185">Reference proteome</keyword>
<dbReference type="Proteomes" id="UP000770717">
    <property type="component" value="Unassembled WGS sequence"/>
</dbReference>